<dbReference type="PANTHER" id="PTHR30576">
    <property type="entry name" value="COLANIC BIOSYNTHESIS UDP-GLUCOSE LIPID CARRIER TRANSFERASE"/>
    <property type="match status" value="1"/>
</dbReference>
<keyword evidence="4" id="KW-1003">Cell membrane</keyword>
<dbReference type="GO" id="GO:0005886">
    <property type="term" value="C:plasma membrane"/>
    <property type="evidence" value="ECO:0007669"/>
    <property type="project" value="UniProtKB-SubCell"/>
</dbReference>
<evidence type="ECO:0000259" key="10">
    <source>
        <dbReference type="Pfam" id="PF02397"/>
    </source>
</evidence>
<comment type="similarity">
    <text evidence="3">Belongs to the bacterial sugar transferase family.</text>
</comment>
<feature type="domain" description="Bacterial sugar transferase" evidence="10">
    <location>
        <begin position="288"/>
        <end position="480"/>
    </location>
</feature>
<accession>G0JP94</accession>
<dbReference type="NCBIfam" id="TIGR03022">
    <property type="entry name" value="WbaP_sugtrans"/>
    <property type="match status" value="1"/>
</dbReference>
<keyword evidence="8 9" id="KW-0472">Membrane</keyword>
<feature type="transmembrane region" description="Helical" evidence="9">
    <location>
        <begin position="290"/>
        <end position="314"/>
    </location>
</feature>
<dbReference type="NCBIfam" id="TIGR03025">
    <property type="entry name" value="EPS_sugtrans"/>
    <property type="match status" value="1"/>
</dbReference>
<dbReference type="AlphaFoldDB" id="G0JP94"/>
<evidence type="ECO:0000313" key="11">
    <source>
        <dbReference type="EMBL" id="AEM47325.1"/>
    </source>
</evidence>
<evidence type="ECO:0000256" key="2">
    <source>
        <dbReference type="ARBA" id="ARBA00004236"/>
    </source>
</evidence>
<gene>
    <name evidence="11" type="ORF">Acife_1166</name>
</gene>
<dbReference type="RefSeq" id="WP_014028582.1">
    <property type="nucleotide sequence ID" value="NC_015942.1"/>
</dbReference>
<name>G0JP94_9PROT</name>
<dbReference type="GO" id="GO:0000271">
    <property type="term" value="P:polysaccharide biosynthetic process"/>
    <property type="evidence" value="ECO:0007669"/>
    <property type="project" value="InterPro"/>
</dbReference>
<organism evidence="11 12">
    <name type="scientific">Acidithiobacillus ferrivorans SS3</name>
    <dbReference type="NCBI Taxonomy" id="743299"/>
    <lineage>
        <taxon>Bacteria</taxon>
        <taxon>Pseudomonadati</taxon>
        <taxon>Pseudomonadota</taxon>
        <taxon>Acidithiobacillia</taxon>
        <taxon>Acidithiobacillales</taxon>
        <taxon>Acidithiobacillaceae</taxon>
        <taxon>Acidithiobacillus</taxon>
    </lineage>
</organism>
<keyword evidence="7 9" id="KW-1133">Transmembrane helix</keyword>
<comment type="subcellular location">
    <subcellularLocation>
        <location evidence="2">Cell membrane</location>
    </subcellularLocation>
    <subcellularLocation>
        <location evidence="1">Membrane</location>
        <topology evidence="1">Multi-pass membrane protein</topology>
    </subcellularLocation>
</comment>
<evidence type="ECO:0000313" key="12">
    <source>
        <dbReference type="Proteomes" id="UP000009220"/>
    </source>
</evidence>
<dbReference type="PANTHER" id="PTHR30576:SF4">
    <property type="entry name" value="UNDECAPRENYL-PHOSPHATE GALACTOSE PHOSPHOTRANSFERASE"/>
    <property type="match status" value="1"/>
</dbReference>
<dbReference type="InterPro" id="IPR017475">
    <property type="entry name" value="EPS_sugar_tfrase"/>
</dbReference>
<dbReference type="Pfam" id="PF02397">
    <property type="entry name" value="Bac_transf"/>
    <property type="match status" value="1"/>
</dbReference>
<evidence type="ECO:0000256" key="8">
    <source>
        <dbReference type="ARBA" id="ARBA00023136"/>
    </source>
</evidence>
<evidence type="ECO:0000256" key="7">
    <source>
        <dbReference type="ARBA" id="ARBA00022989"/>
    </source>
</evidence>
<evidence type="ECO:0000256" key="5">
    <source>
        <dbReference type="ARBA" id="ARBA00022679"/>
    </source>
</evidence>
<dbReference type="InterPro" id="IPR003362">
    <property type="entry name" value="Bact_transf"/>
</dbReference>
<feature type="transmembrane region" description="Helical" evidence="9">
    <location>
        <begin position="12"/>
        <end position="36"/>
    </location>
</feature>
<feature type="transmembrane region" description="Helical" evidence="9">
    <location>
        <begin position="93"/>
        <end position="113"/>
    </location>
</feature>
<evidence type="ECO:0000256" key="3">
    <source>
        <dbReference type="ARBA" id="ARBA00006464"/>
    </source>
</evidence>
<evidence type="ECO:0000256" key="6">
    <source>
        <dbReference type="ARBA" id="ARBA00022692"/>
    </source>
</evidence>
<dbReference type="Proteomes" id="UP000009220">
    <property type="component" value="Chromosome"/>
</dbReference>
<evidence type="ECO:0000256" key="1">
    <source>
        <dbReference type="ARBA" id="ARBA00004141"/>
    </source>
</evidence>
<dbReference type="KEGG" id="afi:Acife_1166"/>
<reference evidence="11 12" key="1">
    <citation type="journal article" date="2011" name="J. Bacteriol.">
        <title>Draft genome of the psychrotolerant acidophile Acidithiobacillus ferrivorans SS3.</title>
        <authorList>
            <person name="Liljeqvist M."/>
            <person name="Valdes J."/>
            <person name="Holmes D.S."/>
            <person name="Dopson M."/>
        </authorList>
    </citation>
    <scope>NUCLEOTIDE SEQUENCE [LARGE SCALE GENOMIC DNA]</scope>
    <source>
        <strain evidence="11 12">SS3</strain>
    </source>
</reference>
<sequence>MLSLYYFSRYSWAGILQLLPDIAAILFSFYATHLVLSDIHSNSSPTGLFFWGGGGSTVTALLYFILAAFLIISFSFKGHYSRRKSFWDETGDLLYLITIAIALNIIAVFFEGFVVSRLWLLLAWGLAFFLILITRIWVRMILRQLTIWSRPAVVIGCGRNASEAIRALNDEVLLGLDVRSVLVPEGLTLPPASCFPAHVHIRSLGPDPLCALSELGNPHVILALDMGQWESQEKMVRLLSNRYRKLIISPPLHDLPLFGLEMIHLFNHEVIMLKVRDNLARPGAQIVKRIFDILMTVLMLLFLALPMCVIAMLIRRGDGGNAFYWQERLGRNGKPFQCFKFRSMVVNADIQLSEHLENNPDSRDEFERTHKLRDDPRISRIGRFLRRTSLDELPQLINVLRGEMSLVGPRPVPDWELLLYGDSDYFYNQVRPGITGLWQTSGRSMTTFPERVAMDTWYVKNWSLWCDIIILLRTVKVVFKRDGAY</sequence>
<keyword evidence="6 9" id="KW-0812">Transmembrane</keyword>
<dbReference type="eggNOG" id="COG2148">
    <property type="taxonomic scope" value="Bacteria"/>
</dbReference>
<keyword evidence="5 11" id="KW-0808">Transferase</keyword>
<protein>
    <submittedName>
        <fullName evidence="11">Undecaprenyl-phosphate galactose phosphotransferase, WbaP</fullName>
    </submittedName>
</protein>
<dbReference type="HOGENOM" id="CLU_024920_3_5_6"/>
<proteinExistence type="inferred from homology"/>
<dbReference type="GO" id="GO:0016780">
    <property type="term" value="F:phosphotransferase activity, for other substituted phosphate groups"/>
    <property type="evidence" value="ECO:0007669"/>
    <property type="project" value="TreeGrafter"/>
</dbReference>
<feature type="transmembrane region" description="Helical" evidence="9">
    <location>
        <begin position="119"/>
        <end position="138"/>
    </location>
</feature>
<evidence type="ECO:0000256" key="4">
    <source>
        <dbReference type="ARBA" id="ARBA00022475"/>
    </source>
</evidence>
<dbReference type="STRING" id="743299.Acife_1166"/>
<dbReference type="EMBL" id="CP002985">
    <property type="protein sequence ID" value="AEM47325.1"/>
    <property type="molecule type" value="Genomic_DNA"/>
</dbReference>
<evidence type="ECO:0000256" key="9">
    <source>
        <dbReference type="SAM" id="Phobius"/>
    </source>
</evidence>
<dbReference type="InterPro" id="IPR017472">
    <property type="entry name" value="Undecaprenyl-P_galact_Ptfrase"/>
</dbReference>
<feature type="transmembrane region" description="Helical" evidence="9">
    <location>
        <begin position="48"/>
        <end position="72"/>
    </location>
</feature>